<feature type="signal peptide" evidence="13">
    <location>
        <begin position="1"/>
        <end position="20"/>
    </location>
</feature>
<feature type="transmembrane region" description="Helical" evidence="12">
    <location>
        <begin position="646"/>
        <end position="668"/>
    </location>
</feature>
<organism evidence="16 17">
    <name type="scientific">Planoprotostelium fungivorum</name>
    <dbReference type="NCBI Taxonomy" id="1890364"/>
    <lineage>
        <taxon>Eukaryota</taxon>
        <taxon>Amoebozoa</taxon>
        <taxon>Evosea</taxon>
        <taxon>Variosea</taxon>
        <taxon>Cavosteliida</taxon>
        <taxon>Cavosteliaceae</taxon>
        <taxon>Planoprotostelium</taxon>
    </lineage>
</organism>
<evidence type="ECO:0000256" key="1">
    <source>
        <dbReference type="ARBA" id="ARBA00004167"/>
    </source>
</evidence>
<evidence type="ECO:0000313" key="17">
    <source>
        <dbReference type="Proteomes" id="UP000241769"/>
    </source>
</evidence>
<name>A0A2P6N5Q2_9EUKA</name>
<evidence type="ECO:0000259" key="14">
    <source>
        <dbReference type="PROSITE" id="PS50011"/>
    </source>
</evidence>
<dbReference type="Pfam" id="PF07714">
    <property type="entry name" value="PK_Tyr_Ser-Thr"/>
    <property type="match status" value="1"/>
</dbReference>
<dbReference type="InterPro" id="IPR000719">
    <property type="entry name" value="Prot_kinase_dom"/>
</dbReference>
<dbReference type="STRING" id="1890364.A0A2P6N5Q2"/>
<dbReference type="FunFam" id="3.80.10.10:FF:000221">
    <property type="entry name" value="Leucine-rich repeat receptor-like protein kinase PXL1"/>
    <property type="match status" value="1"/>
</dbReference>
<evidence type="ECO:0000256" key="4">
    <source>
        <dbReference type="ARBA" id="ARBA00022729"/>
    </source>
</evidence>
<keyword evidence="5" id="KW-0677">Repeat</keyword>
<evidence type="ECO:0000256" key="12">
    <source>
        <dbReference type="SAM" id="Phobius"/>
    </source>
</evidence>
<dbReference type="PANTHER" id="PTHR48053:SF126">
    <property type="entry name" value="MDIS1-INTERACTING RECEPTOR LIKE KINASE 2-LIKE ISOFORM X1"/>
    <property type="match status" value="1"/>
</dbReference>
<gene>
    <name evidence="16" type="ORF">PROFUN_12426</name>
</gene>
<dbReference type="SMART" id="SM00303">
    <property type="entry name" value="GPS"/>
    <property type="match status" value="1"/>
</dbReference>
<keyword evidence="8 12" id="KW-1133">Transmembrane helix</keyword>
<dbReference type="PROSITE" id="PS50221">
    <property type="entry name" value="GAIN_B"/>
    <property type="match status" value="1"/>
</dbReference>
<evidence type="ECO:0008006" key="18">
    <source>
        <dbReference type="Google" id="ProtNLM"/>
    </source>
</evidence>
<evidence type="ECO:0000256" key="7">
    <source>
        <dbReference type="ARBA" id="ARBA00022840"/>
    </source>
</evidence>
<protein>
    <recommendedName>
        <fullName evidence="18">LRR receptor-like serine/threonine-protein kinase</fullName>
    </recommendedName>
</protein>
<keyword evidence="3 12" id="KW-0812">Transmembrane</keyword>
<dbReference type="AlphaFoldDB" id="A0A2P6N5Q2"/>
<dbReference type="Pfam" id="PF01825">
    <property type="entry name" value="GPS"/>
    <property type="match status" value="1"/>
</dbReference>
<accession>A0A2P6N5Q2</accession>
<evidence type="ECO:0000256" key="3">
    <source>
        <dbReference type="ARBA" id="ARBA00022692"/>
    </source>
</evidence>
<feature type="domain" description="Protein kinase" evidence="14">
    <location>
        <begin position="691"/>
        <end position="896"/>
    </location>
</feature>
<dbReference type="Gene3D" id="2.60.220.50">
    <property type="match status" value="1"/>
</dbReference>
<keyword evidence="6" id="KW-0547">Nucleotide-binding</keyword>
<keyword evidence="17" id="KW-1185">Reference proteome</keyword>
<dbReference type="PROSITE" id="PS51450">
    <property type="entry name" value="LRR"/>
    <property type="match status" value="2"/>
</dbReference>
<dbReference type="SMART" id="SM00369">
    <property type="entry name" value="LRR_TYP"/>
    <property type="match status" value="5"/>
</dbReference>
<evidence type="ECO:0000313" key="16">
    <source>
        <dbReference type="EMBL" id="PRP79285.1"/>
    </source>
</evidence>
<evidence type="ECO:0000256" key="5">
    <source>
        <dbReference type="ARBA" id="ARBA00022737"/>
    </source>
</evidence>
<keyword evidence="2" id="KW-0433">Leucine-rich repeat</keyword>
<evidence type="ECO:0000256" key="10">
    <source>
        <dbReference type="ARBA" id="ARBA00023157"/>
    </source>
</evidence>
<dbReference type="InterPro" id="IPR000203">
    <property type="entry name" value="GPS"/>
</dbReference>
<feature type="region of interest" description="Disordered" evidence="11">
    <location>
        <begin position="899"/>
        <end position="918"/>
    </location>
</feature>
<dbReference type="InterPro" id="IPR001245">
    <property type="entry name" value="Ser-Thr/Tyr_kinase_cat_dom"/>
</dbReference>
<evidence type="ECO:0000256" key="13">
    <source>
        <dbReference type="SAM" id="SignalP"/>
    </source>
</evidence>
<dbReference type="Gene3D" id="1.10.510.10">
    <property type="entry name" value="Transferase(Phosphotransferase) domain 1"/>
    <property type="match status" value="2"/>
</dbReference>
<dbReference type="PROSITE" id="PS50011">
    <property type="entry name" value="PROTEIN_KINASE_DOM"/>
    <property type="match status" value="1"/>
</dbReference>
<feature type="domain" description="GAIN-B" evidence="15">
    <location>
        <begin position="480"/>
        <end position="636"/>
    </location>
</feature>
<dbReference type="InParanoid" id="A0A2P6N5Q2"/>
<evidence type="ECO:0000259" key="15">
    <source>
        <dbReference type="PROSITE" id="PS50221"/>
    </source>
</evidence>
<dbReference type="InterPro" id="IPR057244">
    <property type="entry name" value="GAIN_B"/>
</dbReference>
<evidence type="ECO:0000256" key="6">
    <source>
        <dbReference type="ARBA" id="ARBA00022741"/>
    </source>
</evidence>
<keyword evidence="7" id="KW-0067">ATP-binding</keyword>
<dbReference type="Proteomes" id="UP000241769">
    <property type="component" value="Unassembled WGS sequence"/>
</dbReference>
<keyword evidence="10" id="KW-1015">Disulfide bond</keyword>
<dbReference type="PANTHER" id="PTHR48053">
    <property type="entry name" value="LEUCINE RICH REPEAT FAMILY PROTEIN, EXPRESSED"/>
    <property type="match status" value="1"/>
</dbReference>
<dbReference type="InterPro" id="IPR051716">
    <property type="entry name" value="Plant_RL_S/T_kinase"/>
</dbReference>
<evidence type="ECO:0000256" key="8">
    <source>
        <dbReference type="ARBA" id="ARBA00022989"/>
    </source>
</evidence>
<dbReference type="InterPro" id="IPR003591">
    <property type="entry name" value="Leu-rich_rpt_typical-subtyp"/>
</dbReference>
<keyword evidence="4 13" id="KW-0732">Signal</keyword>
<reference evidence="16 17" key="1">
    <citation type="journal article" date="2018" name="Genome Biol. Evol.">
        <title>Multiple Roots of Fruiting Body Formation in Amoebozoa.</title>
        <authorList>
            <person name="Hillmann F."/>
            <person name="Forbes G."/>
            <person name="Novohradska S."/>
            <person name="Ferling I."/>
            <person name="Riege K."/>
            <person name="Groth M."/>
            <person name="Westermann M."/>
            <person name="Marz M."/>
            <person name="Spaller T."/>
            <person name="Winckler T."/>
            <person name="Schaap P."/>
            <person name="Glockner G."/>
        </authorList>
    </citation>
    <scope>NUCLEOTIDE SEQUENCE [LARGE SCALE GENOMIC DNA]</scope>
    <source>
        <strain evidence="16 17">Jena</strain>
    </source>
</reference>
<proteinExistence type="predicted"/>
<dbReference type="GO" id="GO:0016020">
    <property type="term" value="C:membrane"/>
    <property type="evidence" value="ECO:0007669"/>
    <property type="project" value="UniProtKB-SubCell"/>
</dbReference>
<dbReference type="InterPro" id="IPR046338">
    <property type="entry name" value="GAIN_dom_sf"/>
</dbReference>
<evidence type="ECO:0000256" key="11">
    <source>
        <dbReference type="SAM" id="MobiDB-lite"/>
    </source>
</evidence>
<dbReference type="InterPro" id="IPR032675">
    <property type="entry name" value="LRR_dom_sf"/>
</dbReference>
<dbReference type="SUPFAM" id="SSF52058">
    <property type="entry name" value="L domain-like"/>
    <property type="match status" value="2"/>
</dbReference>
<dbReference type="SUPFAM" id="SSF56112">
    <property type="entry name" value="Protein kinase-like (PK-like)"/>
    <property type="match status" value="1"/>
</dbReference>
<evidence type="ECO:0000256" key="9">
    <source>
        <dbReference type="ARBA" id="ARBA00023136"/>
    </source>
</evidence>
<keyword evidence="9 12" id="KW-0472">Membrane</keyword>
<dbReference type="GO" id="GO:0004672">
    <property type="term" value="F:protein kinase activity"/>
    <property type="evidence" value="ECO:0007669"/>
    <property type="project" value="InterPro"/>
</dbReference>
<comment type="caution">
    <text evidence="16">The sequence shown here is derived from an EMBL/GenBank/DDBJ whole genome shotgun (WGS) entry which is preliminary data.</text>
</comment>
<evidence type="ECO:0000256" key="2">
    <source>
        <dbReference type="ARBA" id="ARBA00022614"/>
    </source>
</evidence>
<dbReference type="InterPro" id="IPR011009">
    <property type="entry name" value="Kinase-like_dom_sf"/>
</dbReference>
<dbReference type="OrthoDB" id="26095at2759"/>
<dbReference type="GO" id="GO:0005524">
    <property type="term" value="F:ATP binding"/>
    <property type="evidence" value="ECO:0007669"/>
    <property type="project" value="UniProtKB-KW"/>
</dbReference>
<sequence length="918" mass="101727">MTSFFVFHLLLVLLLPGCHSEWSPLEIWKSLQDNTTNWGSICGNNTLGLVQCSSSPPYVTVIQFNDQQLNGSIPDSLCGYTAGRQTDREGTLTSLTHLDLGYNNLTGSIPKCIGDLTSLRLIYLYTNHLEGEIPETICKLAKLTNLSFGTNNLTGKIPPCIDSLSQLVEFHLDQNHLNGTIPETIYNLAGLQDLQLQINNLSGIIPNGIYNLSNLNTLSLYSNRLTGQINDFICHLKSLVRLNLGSNRDGSIPNCIGDLIALTELHLDNNELTGPIPSLQKLTNLTDLDLEVTHLNSTAQFLCVSVKRFRSIADVNEGPLLKLKIVQLGGIGLTGEFPSCIKRFNLTHLDLSNNFLTGNIPEELLNQAFLETVILNNNRLSGSIVGRDQNLLPLKSLRLTANNLTSIGLIQVISCNLSGNPLLCFPNTYVSADCAGTIDRQCESIQIDAMYNNGVMLSTDRAKTVRSMSAVLLALSRNTTSFDYMNRGVSIKLQGLRDSLQPFYSNISDSVYVSLPSNVTTSQRVSVALSSISFNPFLLTSNDTIYSPVVGVSLYENGTELEIRNTERYINISMGIVDMIPPNHIGVCQFWNDSKSGWSREGCNLIVDEKNFTICQSRHLTNFSIGIVEVEPSPIVEPGGLSRTNLIIIVACGAGGLLLIIVMSLIIARGHHQRRRKHTDVILNSQIQTEVRFDEKISEGKGRQVWRCTYRETTTVAVKRGMEGSDIERECDVLRRLHHPSLIQYLGCNLRERYVVMEWMEGGSLDKYLYVHSNLSQQTIFAIAKGVSQGLSYISSLGMVHTSIIPKKTQRYVVSADIHKAPEILREGLYRSSGHVYGIGVLLWSMSTNNHHVYNGDGPIDLRQVTNEQVSMLVQQCMDARVENRPSLSQVTNTVMSQEEKKTMRSQPQGLGNVYVQA</sequence>
<dbReference type="EMBL" id="MDYQ01000189">
    <property type="protein sequence ID" value="PRP79285.1"/>
    <property type="molecule type" value="Genomic_DNA"/>
</dbReference>
<dbReference type="InterPro" id="IPR001611">
    <property type="entry name" value="Leu-rich_rpt"/>
</dbReference>
<comment type="subcellular location">
    <subcellularLocation>
        <location evidence="1">Membrane</location>
        <topology evidence="1">Single-pass membrane protein</topology>
    </subcellularLocation>
</comment>
<dbReference type="Gene3D" id="3.80.10.10">
    <property type="entry name" value="Ribonuclease Inhibitor"/>
    <property type="match status" value="2"/>
</dbReference>
<dbReference type="Pfam" id="PF00560">
    <property type="entry name" value="LRR_1"/>
    <property type="match status" value="4"/>
</dbReference>
<feature type="chain" id="PRO_5015156142" description="LRR receptor-like serine/threonine-protein kinase" evidence="13">
    <location>
        <begin position="21"/>
        <end position="918"/>
    </location>
</feature>